<protein>
    <submittedName>
        <fullName evidence="2">Uncharacterized protein</fullName>
    </submittedName>
</protein>
<organism evidence="2 3">
    <name type="scientific">Caerostris darwini</name>
    <dbReference type="NCBI Taxonomy" id="1538125"/>
    <lineage>
        <taxon>Eukaryota</taxon>
        <taxon>Metazoa</taxon>
        <taxon>Ecdysozoa</taxon>
        <taxon>Arthropoda</taxon>
        <taxon>Chelicerata</taxon>
        <taxon>Arachnida</taxon>
        <taxon>Araneae</taxon>
        <taxon>Araneomorphae</taxon>
        <taxon>Entelegynae</taxon>
        <taxon>Araneoidea</taxon>
        <taxon>Araneidae</taxon>
        <taxon>Caerostris</taxon>
    </lineage>
</organism>
<keyword evidence="3" id="KW-1185">Reference proteome</keyword>
<accession>A0AAV4SP54</accession>
<comment type="caution">
    <text evidence="2">The sequence shown here is derived from an EMBL/GenBank/DDBJ whole genome shotgun (WGS) entry which is preliminary data.</text>
</comment>
<feature type="chain" id="PRO_5043697084" evidence="1">
    <location>
        <begin position="23"/>
        <end position="83"/>
    </location>
</feature>
<evidence type="ECO:0000256" key="1">
    <source>
        <dbReference type="SAM" id="SignalP"/>
    </source>
</evidence>
<dbReference type="AlphaFoldDB" id="A0AAV4SP54"/>
<dbReference type="Proteomes" id="UP001054837">
    <property type="component" value="Unassembled WGS sequence"/>
</dbReference>
<sequence length="83" mass="9064">MGSLWDYGTILLPLLLTRDTHSVSISGSHACISREVFRDGALGSNGLLIAEELEPCLIPLTTVKLSPCWVLRLEVLSSISQIR</sequence>
<gene>
    <name evidence="2" type="ORF">CDAR_392281</name>
</gene>
<keyword evidence="1" id="KW-0732">Signal</keyword>
<name>A0AAV4SP54_9ARAC</name>
<proteinExistence type="predicted"/>
<evidence type="ECO:0000313" key="3">
    <source>
        <dbReference type="Proteomes" id="UP001054837"/>
    </source>
</evidence>
<evidence type="ECO:0000313" key="2">
    <source>
        <dbReference type="EMBL" id="GIY35041.1"/>
    </source>
</evidence>
<reference evidence="2 3" key="1">
    <citation type="submission" date="2021-06" db="EMBL/GenBank/DDBJ databases">
        <title>Caerostris darwini draft genome.</title>
        <authorList>
            <person name="Kono N."/>
            <person name="Arakawa K."/>
        </authorList>
    </citation>
    <scope>NUCLEOTIDE SEQUENCE [LARGE SCALE GENOMIC DNA]</scope>
</reference>
<feature type="signal peptide" evidence="1">
    <location>
        <begin position="1"/>
        <end position="22"/>
    </location>
</feature>
<dbReference type="EMBL" id="BPLQ01008125">
    <property type="protein sequence ID" value="GIY35041.1"/>
    <property type="molecule type" value="Genomic_DNA"/>
</dbReference>